<dbReference type="Gene3D" id="2.60.120.590">
    <property type="entry name" value="Alpha-ketoglutarate-dependent dioxygenase AlkB-like"/>
    <property type="match status" value="1"/>
</dbReference>
<dbReference type="InterPro" id="IPR037151">
    <property type="entry name" value="AlkB-like_sf"/>
</dbReference>
<dbReference type="Proteomes" id="UP001222932">
    <property type="component" value="Unassembled WGS sequence"/>
</dbReference>
<evidence type="ECO:0000259" key="2">
    <source>
        <dbReference type="PROSITE" id="PS51471"/>
    </source>
</evidence>
<dbReference type="EMBL" id="BTCM01000003">
    <property type="protein sequence ID" value="GMK56647.1"/>
    <property type="molecule type" value="Genomic_DNA"/>
</dbReference>
<dbReference type="AlphaFoldDB" id="A0AAD3YC70"/>
<accession>A0AAD3YC70</accession>
<evidence type="ECO:0000313" key="3">
    <source>
        <dbReference type="EMBL" id="GMK56647.1"/>
    </source>
</evidence>
<feature type="domain" description="Fe2OG dioxygenase" evidence="2">
    <location>
        <begin position="92"/>
        <end position="190"/>
    </location>
</feature>
<comment type="caution">
    <text evidence="3">The sequence shown here is derived from an EMBL/GenBank/DDBJ whole genome shotgun (WGS) entry which is preliminary data.</text>
</comment>
<feature type="binding site" evidence="1">
    <location>
        <position position="173"/>
    </location>
    <ligand>
        <name>2-oxoglutarate</name>
        <dbReference type="ChEBI" id="CHEBI:16810"/>
    </ligand>
</feature>
<protein>
    <recommendedName>
        <fullName evidence="2">Fe2OG dioxygenase domain-containing protein</fullName>
    </recommendedName>
</protein>
<name>A0AAD3YC70_9TREE</name>
<dbReference type="SUPFAM" id="SSF51197">
    <property type="entry name" value="Clavaminate synthase-like"/>
    <property type="match status" value="1"/>
</dbReference>
<organism evidence="3 4">
    <name type="scientific">Cutaneotrichosporon spelunceum</name>
    <dbReference type="NCBI Taxonomy" id="1672016"/>
    <lineage>
        <taxon>Eukaryota</taxon>
        <taxon>Fungi</taxon>
        <taxon>Dikarya</taxon>
        <taxon>Basidiomycota</taxon>
        <taxon>Agaricomycotina</taxon>
        <taxon>Tremellomycetes</taxon>
        <taxon>Trichosporonales</taxon>
        <taxon>Trichosporonaceae</taxon>
        <taxon>Cutaneotrichosporon</taxon>
    </lineage>
</organism>
<evidence type="ECO:0000313" key="4">
    <source>
        <dbReference type="Proteomes" id="UP001222932"/>
    </source>
</evidence>
<dbReference type="GO" id="GO:0008198">
    <property type="term" value="F:ferrous iron binding"/>
    <property type="evidence" value="ECO:0007669"/>
    <property type="project" value="TreeGrafter"/>
</dbReference>
<dbReference type="GO" id="GO:0006307">
    <property type="term" value="P:DNA alkylation repair"/>
    <property type="evidence" value="ECO:0007669"/>
    <property type="project" value="TreeGrafter"/>
</dbReference>
<dbReference type="InterPro" id="IPR005123">
    <property type="entry name" value="Oxoglu/Fe-dep_dioxygenase_dom"/>
</dbReference>
<dbReference type="Pfam" id="PF13532">
    <property type="entry name" value="2OG-FeII_Oxy_2"/>
    <property type="match status" value="1"/>
</dbReference>
<reference evidence="3" key="1">
    <citation type="journal article" date="2023" name="BMC Genomics">
        <title>Chromosome-level genome assemblies of Cutaneotrichosporon spp. (Trichosporonales, Basidiomycota) reveal imbalanced evolution between nucleotide sequences and chromosome synteny.</title>
        <authorList>
            <person name="Kobayashi Y."/>
            <person name="Kayamori A."/>
            <person name="Aoki K."/>
            <person name="Shiwa Y."/>
            <person name="Matsutani M."/>
            <person name="Fujita N."/>
            <person name="Sugita T."/>
            <person name="Iwasaki W."/>
            <person name="Tanaka N."/>
            <person name="Takashima M."/>
        </authorList>
    </citation>
    <scope>NUCLEOTIDE SEQUENCE</scope>
    <source>
        <strain evidence="3">HIS016</strain>
    </source>
</reference>
<proteinExistence type="predicted"/>
<sequence length="195" mass="21310">MYDTTDQADKIWEAYQSAAIHTSSPLFQRRALKNATVKGQLLSQQFAINSGASYKYIVETLSYPFSDSPGCVMDALNVIRASVASVLDERVEFNEILSVMYREGQKMSWHDDGEAGLGPVVATLSLGCPATMSFRPKSASKAGTKHPSVLDLTLMHGNVVIMAGRAIQYRYDHRVIPEGLRVAATARVIRGAPSE</sequence>
<reference evidence="3" key="2">
    <citation type="submission" date="2023-06" db="EMBL/GenBank/DDBJ databases">
        <authorList>
            <person name="Kobayashi Y."/>
            <person name="Kayamori A."/>
            <person name="Aoki K."/>
            <person name="Shiwa Y."/>
            <person name="Fujita N."/>
            <person name="Sugita T."/>
            <person name="Iwasaki W."/>
            <person name="Tanaka N."/>
            <person name="Takashima M."/>
        </authorList>
    </citation>
    <scope>NUCLEOTIDE SEQUENCE</scope>
    <source>
        <strain evidence="3">HIS016</strain>
    </source>
</reference>
<gene>
    <name evidence="3" type="ORF">CspeluHIS016_0304870</name>
</gene>
<dbReference type="PANTHER" id="PTHR31573:SF4">
    <property type="entry name" value="FE2OG DIOXYGENASE DOMAIN-CONTAINING PROTEIN"/>
    <property type="match status" value="1"/>
</dbReference>
<dbReference type="GO" id="GO:0035516">
    <property type="term" value="F:broad specificity oxidative DNA demethylase activity"/>
    <property type="evidence" value="ECO:0007669"/>
    <property type="project" value="TreeGrafter"/>
</dbReference>
<evidence type="ECO:0000256" key="1">
    <source>
        <dbReference type="PIRSR" id="PIRSR632852-1"/>
    </source>
</evidence>
<dbReference type="GO" id="GO:0051747">
    <property type="term" value="F:cytosine C-5 DNA demethylase activity"/>
    <property type="evidence" value="ECO:0007669"/>
    <property type="project" value="TreeGrafter"/>
</dbReference>
<dbReference type="PROSITE" id="PS51471">
    <property type="entry name" value="FE2OG_OXY"/>
    <property type="match status" value="1"/>
</dbReference>
<dbReference type="PANTHER" id="PTHR31573">
    <property type="entry name" value="ALPHA-KETOGLUTARATE-DEPENDENT DIOXYGENASE ALKB HOMOLOG 2"/>
    <property type="match status" value="1"/>
</dbReference>
<feature type="binding site" evidence="1">
    <location>
        <position position="101"/>
    </location>
    <ligand>
        <name>2-oxoglutarate</name>
        <dbReference type="ChEBI" id="CHEBI:16810"/>
    </ligand>
</feature>
<dbReference type="InterPro" id="IPR032852">
    <property type="entry name" value="ALKBH2"/>
</dbReference>
<dbReference type="InterPro" id="IPR027450">
    <property type="entry name" value="AlkB-like"/>
</dbReference>
<keyword evidence="4" id="KW-1185">Reference proteome</keyword>
<feature type="binding site" evidence="1">
    <location>
        <position position="110"/>
    </location>
    <ligand>
        <name>2-oxoglutarate</name>
        <dbReference type="ChEBI" id="CHEBI:16810"/>
    </ligand>
</feature>